<accession>A0A8K0TEE4</accession>
<evidence type="ECO:0000313" key="1">
    <source>
        <dbReference type="EMBL" id="KAH7362373.1"/>
    </source>
</evidence>
<evidence type="ECO:0000313" key="2">
    <source>
        <dbReference type="Proteomes" id="UP000813385"/>
    </source>
</evidence>
<sequence>MSEQKTLEKAVQDLYDITVECNSMAYVNQNNVQHQIYLPKGTAARARALFAAENWDELAKFPPYTGQGYTQDDYILTKKKVDPTGPRLS</sequence>
<dbReference type="AlphaFoldDB" id="A0A8K0TEE4"/>
<dbReference type="OrthoDB" id="3919839at2759"/>
<comment type="caution">
    <text evidence="1">The sequence shown here is derived from an EMBL/GenBank/DDBJ whole genome shotgun (WGS) entry which is preliminary data.</text>
</comment>
<reference evidence="1" key="1">
    <citation type="journal article" date="2021" name="Nat. Commun.">
        <title>Genetic determinants of endophytism in the Arabidopsis root mycobiome.</title>
        <authorList>
            <person name="Mesny F."/>
            <person name="Miyauchi S."/>
            <person name="Thiergart T."/>
            <person name="Pickel B."/>
            <person name="Atanasova L."/>
            <person name="Karlsson M."/>
            <person name="Huettel B."/>
            <person name="Barry K.W."/>
            <person name="Haridas S."/>
            <person name="Chen C."/>
            <person name="Bauer D."/>
            <person name="Andreopoulos W."/>
            <person name="Pangilinan J."/>
            <person name="LaButti K."/>
            <person name="Riley R."/>
            <person name="Lipzen A."/>
            <person name="Clum A."/>
            <person name="Drula E."/>
            <person name="Henrissat B."/>
            <person name="Kohler A."/>
            <person name="Grigoriev I.V."/>
            <person name="Martin F.M."/>
            <person name="Hacquard S."/>
        </authorList>
    </citation>
    <scope>NUCLEOTIDE SEQUENCE</scope>
    <source>
        <strain evidence="1">MPI-CAGE-AT-0016</strain>
    </source>
</reference>
<protein>
    <submittedName>
        <fullName evidence="1">Uncharacterized protein</fullName>
    </submittedName>
</protein>
<organism evidence="1 2">
    <name type="scientific">Plectosphaerella cucumerina</name>
    <dbReference type="NCBI Taxonomy" id="40658"/>
    <lineage>
        <taxon>Eukaryota</taxon>
        <taxon>Fungi</taxon>
        <taxon>Dikarya</taxon>
        <taxon>Ascomycota</taxon>
        <taxon>Pezizomycotina</taxon>
        <taxon>Sordariomycetes</taxon>
        <taxon>Hypocreomycetidae</taxon>
        <taxon>Glomerellales</taxon>
        <taxon>Plectosphaerellaceae</taxon>
        <taxon>Plectosphaerella</taxon>
    </lineage>
</organism>
<name>A0A8K0TEE4_9PEZI</name>
<gene>
    <name evidence="1" type="ORF">B0T11DRAFT_328455</name>
</gene>
<dbReference type="Proteomes" id="UP000813385">
    <property type="component" value="Unassembled WGS sequence"/>
</dbReference>
<proteinExistence type="predicted"/>
<keyword evidence="2" id="KW-1185">Reference proteome</keyword>
<dbReference type="EMBL" id="JAGPXD010000003">
    <property type="protein sequence ID" value="KAH7362373.1"/>
    <property type="molecule type" value="Genomic_DNA"/>
</dbReference>